<protein>
    <submittedName>
        <fullName evidence="2">Histidine phosphatase family protein</fullName>
    </submittedName>
</protein>
<keyword evidence="3" id="KW-1185">Reference proteome</keyword>
<dbReference type="Pfam" id="PF00300">
    <property type="entry name" value="His_Phos_1"/>
    <property type="match status" value="1"/>
</dbReference>
<dbReference type="InterPro" id="IPR029033">
    <property type="entry name" value="His_PPase_superfam"/>
</dbReference>
<dbReference type="EMBL" id="SDMK01000001">
    <property type="protein sequence ID" value="RXS97677.1"/>
    <property type="molecule type" value="Genomic_DNA"/>
</dbReference>
<dbReference type="PANTHER" id="PTHR48100">
    <property type="entry name" value="BROAD-SPECIFICITY PHOSPHATASE YOR283W-RELATED"/>
    <property type="match status" value="1"/>
</dbReference>
<dbReference type="SMART" id="SM00855">
    <property type="entry name" value="PGAM"/>
    <property type="match status" value="1"/>
</dbReference>
<gene>
    <name evidence="2" type="ORF">ESZ00_07325</name>
</gene>
<evidence type="ECO:0000256" key="1">
    <source>
        <dbReference type="PIRSR" id="PIRSR613078-2"/>
    </source>
</evidence>
<proteinExistence type="predicted"/>
<dbReference type="AlphaFoldDB" id="A0A4Q1SJR0"/>
<evidence type="ECO:0000313" key="2">
    <source>
        <dbReference type="EMBL" id="RXS97677.1"/>
    </source>
</evidence>
<sequence length="185" mass="21197">MTLLFIRHAETDLAGRFCGHSDPPLNTKGLKQMEQMLKELERDCIDAVYTSDLVRARTTADAIGRAFGVKPVIMPELREMFFGEWEMLSWTEIELRDPVYAQRWSAEFPHLPAPGGERFEDFQSRVLRCVKELFSWHEHGMAAVVTHAGVMRVVLQAICGLEAQDAWKRTQSYCGYFRCQAGKLI</sequence>
<evidence type="ECO:0000313" key="3">
    <source>
        <dbReference type="Proteomes" id="UP000290253"/>
    </source>
</evidence>
<dbReference type="Proteomes" id="UP000290253">
    <property type="component" value="Unassembled WGS sequence"/>
</dbReference>
<dbReference type="OrthoDB" id="9781415at2"/>
<accession>A0A4Q1SJR0</accession>
<feature type="binding site" evidence="1">
    <location>
        <position position="55"/>
    </location>
    <ligand>
        <name>substrate</name>
    </ligand>
</feature>
<dbReference type="GO" id="GO:0016791">
    <property type="term" value="F:phosphatase activity"/>
    <property type="evidence" value="ECO:0007669"/>
    <property type="project" value="TreeGrafter"/>
</dbReference>
<dbReference type="InterPro" id="IPR050275">
    <property type="entry name" value="PGM_Phosphatase"/>
</dbReference>
<organism evidence="2 3">
    <name type="scientific">Silvibacterium dinghuense</name>
    <dbReference type="NCBI Taxonomy" id="1560006"/>
    <lineage>
        <taxon>Bacteria</taxon>
        <taxon>Pseudomonadati</taxon>
        <taxon>Acidobacteriota</taxon>
        <taxon>Terriglobia</taxon>
        <taxon>Terriglobales</taxon>
        <taxon>Acidobacteriaceae</taxon>
        <taxon>Silvibacterium</taxon>
    </lineage>
</organism>
<dbReference type="Gene3D" id="3.40.50.1240">
    <property type="entry name" value="Phosphoglycerate mutase-like"/>
    <property type="match status" value="1"/>
</dbReference>
<dbReference type="PIRSF" id="PIRSF000709">
    <property type="entry name" value="6PFK_2-Ptase"/>
    <property type="match status" value="1"/>
</dbReference>
<dbReference type="CDD" id="cd07067">
    <property type="entry name" value="HP_PGM_like"/>
    <property type="match status" value="1"/>
</dbReference>
<dbReference type="SUPFAM" id="SSF53254">
    <property type="entry name" value="Phosphoglycerate mutase-like"/>
    <property type="match status" value="1"/>
</dbReference>
<dbReference type="InterPro" id="IPR013078">
    <property type="entry name" value="His_Pase_superF_clade-1"/>
</dbReference>
<name>A0A4Q1SJR0_9BACT</name>
<dbReference type="RefSeq" id="WP_129207456.1">
    <property type="nucleotide sequence ID" value="NZ_BMGU01000001.1"/>
</dbReference>
<dbReference type="PANTHER" id="PTHR48100:SF1">
    <property type="entry name" value="HISTIDINE PHOSPHATASE FAMILY PROTEIN-RELATED"/>
    <property type="match status" value="1"/>
</dbReference>
<dbReference type="GO" id="GO:0005737">
    <property type="term" value="C:cytoplasm"/>
    <property type="evidence" value="ECO:0007669"/>
    <property type="project" value="TreeGrafter"/>
</dbReference>
<reference evidence="2 3" key="1">
    <citation type="journal article" date="2016" name="Int. J. Syst. Evol. Microbiol.">
        <title>Acidipila dinghuensis sp. nov., an acidobacterium isolated from forest soil.</title>
        <authorList>
            <person name="Jiang Y.W."/>
            <person name="Wang J."/>
            <person name="Chen M.H."/>
            <person name="Lv Y.Y."/>
            <person name="Qiu L.H."/>
        </authorList>
    </citation>
    <scope>NUCLEOTIDE SEQUENCE [LARGE SCALE GENOMIC DNA]</scope>
    <source>
        <strain evidence="2 3">DHOF10</strain>
    </source>
</reference>
<comment type="caution">
    <text evidence="2">The sequence shown here is derived from an EMBL/GenBank/DDBJ whole genome shotgun (WGS) entry which is preliminary data.</text>
</comment>